<dbReference type="RefSeq" id="WP_122921377.1">
    <property type="nucleotide sequence ID" value="NZ_RHHQ01000028.1"/>
</dbReference>
<dbReference type="AlphaFoldDB" id="A0A3M8CUP4"/>
<dbReference type="Proteomes" id="UP000271031">
    <property type="component" value="Unassembled WGS sequence"/>
</dbReference>
<evidence type="ECO:0000259" key="2">
    <source>
        <dbReference type="PROSITE" id="PS50110"/>
    </source>
</evidence>
<protein>
    <submittedName>
        <fullName evidence="3">DNA-binding response regulator</fullName>
    </submittedName>
</protein>
<keyword evidence="3" id="KW-0238">DNA-binding</keyword>
<dbReference type="GO" id="GO:0003677">
    <property type="term" value="F:DNA binding"/>
    <property type="evidence" value="ECO:0007669"/>
    <property type="project" value="UniProtKB-KW"/>
</dbReference>
<proteinExistence type="predicted"/>
<comment type="caution">
    <text evidence="3">The sequence shown here is derived from an EMBL/GenBank/DDBJ whole genome shotgun (WGS) entry which is preliminary data.</text>
</comment>
<keyword evidence="4" id="KW-1185">Reference proteome</keyword>
<sequence length="166" mass="18816">MMVSMERSVSRARSYLVSAVRYKEIACLETVIVLVVSDQKLFIDGMRALLQRETDIIMKQASYEQLLQRSLDLEENEPSVVLFDGAGCEDTNVLEAVMQRWQQAKIIVLSPFLALSYRRLSVKMRGVVVTSLRPSSVAQTIRLVISGNWFLPLQVVQRSVDEPVPQ</sequence>
<dbReference type="InterPro" id="IPR001789">
    <property type="entry name" value="Sig_transdc_resp-reg_receiver"/>
</dbReference>
<dbReference type="InterPro" id="IPR011006">
    <property type="entry name" value="CheY-like_superfamily"/>
</dbReference>
<accession>A0A3M8CUP4</accession>
<evidence type="ECO:0000313" key="4">
    <source>
        <dbReference type="Proteomes" id="UP000271031"/>
    </source>
</evidence>
<gene>
    <name evidence="3" type="ORF">EDM56_28790</name>
</gene>
<dbReference type="EMBL" id="RHHQ01000028">
    <property type="protein sequence ID" value="RNB79526.1"/>
    <property type="molecule type" value="Genomic_DNA"/>
</dbReference>
<reference evidence="3 4" key="1">
    <citation type="submission" date="2018-10" db="EMBL/GenBank/DDBJ databases">
        <title>Phylogenomics of Brevibacillus.</title>
        <authorList>
            <person name="Dunlap C."/>
        </authorList>
    </citation>
    <scope>NUCLEOTIDE SEQUENCE [LARGE SCALE GENOMIC DNA]</scope>
    <source>
        <strain evidence="3 4">JCM 15716</strain>
    </source>
</reference>
<name>A0A3M8CUP4_9BACL</name>
<evidence type="ECO:0000313" key="3">
    <source>
        <dbReference type="EMBL" id="RNB79526.1"/>
    </source>
</evidence>
<keyword evidence="1" id="KW-0597">Phosphoprotein</keyword>
<dbReference type="Gene3D" id="3.40.50.2300">
    <property type="match status" value="1"/>
</dbReference>
<feature type="modified residue" description="4-aspartylphosphate" evidence="1">
    <location>
        <position position="84"/>
    </location>
</feature>
<evidence type="ECO:0000256" key="1">
    <source>
        <dbReference type="PROSITE-ProRule" id="PRU00169"/>
    </source>
</evidence>
<dbReference type="PROSITE" id="PS50110">
    <property type="entry name" value="RESPONSE_REGULATORY"/>
    <property type="match status" value="1"/>
</dbReference>
<dbReference type="SUPFAM" id="SSF52172">
    <property type="entry name" value="CheY-like"/>
    <property type="match status" value="1"/>
</dbReference>
<organism evidence="3 4">
    <name type="scientific">Brevibacillus fluminis</name>
    <dbReference type="NCBI Taxonomy" id="511487"/>
    <lineage>
        <taxon>Bacteria</taxon>
        <taxon>Bacillati</taxon>
        <taxon>Bacillota</taxon>
        <taxon>Bacilli</taxon>
        <taxon>Bacillales</taxon>
        <taxon>Paenibacillaceae</taxon>
        <taxon>Brevibacillus</taxon>
    </lineage>
</organism>
<dbReference type="GO" id="GO:0000160">
    <property type="term" value="P:phosphorelay signal transduction system"/>
    <property type="evidence" value="ECO:0007669"/>
    <property type="project" value="InterPro"/>
</dbReference>
<feature type="domain" description="Response regulatory" evidence="2">
    <location>
        <begin position="32"/>
        <end position="145"/>
    </location>
</feature>